<keyword evidence="2" id="KW-1185">Reference proteome</keyword>
<name>A0A1H6GW17_MAGFU</name>
<dbReference type="AlphaFoldDB" id="A0A1H6GW17"/>
<dbReference type="GO" id="GO:0005886">
    <property type="term" value="C:plasma membrane"/>
    <property type="evidence" value="ECO:0007669"/>
    <property type="project" value="TreeGrafter"/>
</dbReference>
<reference evidence="2" key="1">
    <citation type="submission" date="2016-10" db="EMBL/GenBank/DDBJ databases">
        <authorList>
            <person name="Varghese N."/>
            <person name="Submissions S."/>
        </authorList>
    </citation>
    <scope>NUCLEOTIDE SEQUENCE [LARGE SCALE GENOMIC DNA]</scope>
    <source>
        <strain evidence="2">DSM 13234</strain>
    </source>
</reference>
<dbReference type="PANTHER" id="PTHR30441:SF8">
    <property type="entry name" value="DUF748 DOMAIN-CONTAINING PROTEIN"/>
    <property type="match status" value="1"/>
</dbReference>
<proteinExistence type="predicted"/>
<dbReference type="Pfam" id="PF05359">
    <property type="entry name" value="DUF748"/>
    <property type="match status" value="1"/>
</dbReference>
<evidence type="ECO:0008006" key="3">
    <source>
        <dbReference type="Google" id="ProtNLM"/>
    </source>
</evidence>
<protein>
    <recommendedName>
        <fullName evidence="3">DUF748 domain-containing protein</fullName>
    </recommendedName>
</protein>
<organism evidence="1 2">
    <name type="scientific">Magnetospirillum fulvum</name>
    <name type="common">Rhodospirillum fulvum</name>
    <dbReference type="NCBI Taxonomy" id="1082"/>
    <lineage>
        <taxon>Bacteria</taxon>
        <taxon>Pseudomonadati</taxon>
        <taxon>Pseudomonadota</taxon>
        <taxon>Alphaproteobacteria</taxon>
        <taxon>Rhodospirillales</taxon>
        <taxon>Rhodospirillaceae</taxon>
        <taxon>Magnetospirillum</taxon>
    </lineage>
</organism>
<dbReference type="Proteomes" id="UP000182983">
    <property type="component" value="Unassembled WGS sequence"/>
</dbReference>
<dbReference type="PANTHER" id="PTHR30441">
    <property type="entry name" value="DUF748 DOMAIN-CONTAINING PROTEIN"/>
    <property type="match status" value="1"/>
</dbReference>
<accession>A0A1H6GW17</accession>
<dbReference type="EMBL" id="FNWO01000002">
    <property type="protein sequence ID" value="SEH27561.1"/>
    <property type="molecule type" value="Genomic_DNA"/>
</dbReference>
<dbReference type="GO" id="GO:0090313">
    <property type="term" value="P:regulation of protein targeting to membrane"/>
    <property type="evidence" value="ECO:0007669"/>
    <property type="project" value="TreeGrafter"/>
</dbReference>
<evidence type="ECO:0000313" key="2">
    <source>
        <dbReference type="Proteomes" id="UP000182983"/>
    </source>
</evidence>
<dbReference type="Gene3D" id="3.30.1330.60">
    <property type="entry name" value="OmpA-like domain"/>
    <property type="match status" value="1"/>
</dbReference>
<dbReference type="InterPro" id="IPR008023">
    <property type="entry name" value="DUF748"/>
</dbReference>
<dbReference type="InterPro" id="IPR052894">
    <property type="entry name" value="AsmA-related"/>
</dbReference>
<dbReference type="InterPro" id="IPR036737">
    <property type="entry name" value="OmpA-like_sf"/>
</dbReference>
<sequence length="955" mass="99722">MAYSWRNFRLSRRGKWGLAAAIVVGGLTAGWLVLPDAGLRWGLIRTLRDFGMVDVSIAGSNLSLFDGHLKVKDVLARAPLGSSALGVGDIALRFRWGPLFSKRLAIDHLELTGVTIDLRREAGSDVFVLNGLPLALSTEPPPTADAPPVVVAKTAWGIDLAELDLTDSRLLFASGSLKADIAIRRLLVTNLHSQDPDLPVAFTLEGSLNGAPVTMTGTVLPFVPEPSFTLTLTSGGLDLALFQEALGEIGLGGAKGAVDLEAAVVGKLTDTGPTVTATGKADIKAPRLVEPVGLNGDHLALDLKQAVWDGTRLELSADLTGSGLTMSAPPVTVSAAALRIEATPLRWEGRQWSWQGSLGAETLAVKGSGPDIAAAALHLDAAPARLDGNHLIWRGGLNATGLALTGSGPDIAAATIRWTGQAEANGIASANADGRLELESGRLAESDFAVTLGKARAEGKIETGPAKAALPIGAHLKLLTADKIAASATRGARDWMAANRIEAAGLTLSPAGGLAATRMGVEGLTALRRGGPAGYPWRVEARSLRFDRPAYDGTSAVSAGSADIAGLTLRVTRTETGLLGFSFPASGKESSSPAAPLTVALNRLTIGDGSKLWFEDRSLNEPVRLMARPLVLTVTQLDSAHPDRDSPFDLSASIGNATVVASGALRPFADSPGGRVDARITSLELPPLSPYLAEALGVHLSTGHFDGTVRGGATNGALDGQIELTLSNLFIAAPDPNAPLVRQTGMPVETMLDLLRGSDDRIRLSIPVRGRLDSPDFDVSDAVAQAVAGAVSSTVMATLKVAFPFTALISLVTDLGGDNHLSLAPLGFPPGSAALSDEQRQTLDQVAILMRGRESLRLTLCGKAVINEGQALTLQRRNEERPLLSRLERLIGSEPSVTGVEPADRDALIGLANRRAATAKNYLSEQAGIAADRLFTCRGVIEENNDKGPRVDLLL</sequence>
<evidence type="ECO:0000313" key="1">
    <source>
        <dbReference type="EMBL" id="SEH27561.1"/>
    </source>
</evidence>
<gene>
    <name evidence="1" type="ORF">SAMN04244559_00539</name>
</gene>